<dbReference type="Proteomes" id="UP000886998">
    <property type="component" value="Unassembled WGS sequence"/>
</dbReference>
<evidence type="ECO:0000313" key="2">
    <source>
        <dbReference type="Proteomes" id="UP000886998"/>
    </source>
</evidence>
<organism evidence="1 2">
    <name type="scientific">Trichonephila inaurata madagascariensis</name>
    <dbReference type="NCBI Taxonomy" id="2747483"/>
    <lineage>
        <taxon>Eukaryota</taxon>
        <taxon>Metazoa</taxon>
        <taxon>Ecdysozoa</taxon>
        <taxon>Arthropoda</taxon>
        <taxon>Chelicerata</taxon>
        <taxon>Arachnida</taxon>
        <taxon>Araneae</taxon>
        <taxon>Araneomorphae</taxon>
        <taxon>Entelegynae</taxon>
        <taxon>Araneoidea</taxon>
        <taxon>Nephilidae</taxon>
        <taxon>Trichonephila</taxon>
        <taxon>Trichonephila inaurata</taxon>
    </lineage>
</organism>
<protein>
    <submittedName>
        <fullName evidence="1">Uncharacterized protein</fullName>
    </submittedName>
</protein>
<comment type="caution">
    <text evidence="1">The sequence shown here is derived from an EMBL/GenBank/DDBJ whole genome shotgun (WGS) entry which is preliminary data.</text>
</comment>
<name>A0A8X6X4Q7_9ARAC</name>
<dbReference type="AlphaFoldDB" id="A0A8X6X4Q7"/>
<accession>A0A8X6X4Q7</accession>
<keyword evidence="2" id="KW-1185">Reference proteome</keyword>
<reference evidence="1" key="1">
    <citation type="submission" date="2020-08" db="EMBL/GenBank/DDBJ databases">
        <title>Multicomponent nature underlies the extraordinary mechanical properties of spider dragline silk.</title>
        <authorList>
            <person name="Kono N."/>
            <person name="Nakamura H."/>
            <person name="Mori M."/>
            <person name="Yoshida Y."/>
            <person name="Ohtoshi R."/>
            <person name="Malay A.D."/>
            <person name="Moran D.A.P."/>
            <person name="Tomita M."/>
            <person name="Numata K."/>
            <person name="Arakawa K."/>
        </authorList>
    </citation>
    <scope>NUCLEOTIDE SEQUENCE</scope>
</reference>
<dbReference type="OrthoDB" id="6469881at2759"/>
<proteinExistence type="predicted"/>
<sequence>MFICYSCTKSGSSREFLQRLLRHKQGILKNIVSVYGNITVLANVTGFLQSGPLFMTKTEQVGHLRLLIPFFKKQEKSVSLQEKPIYMNQKRRNIVSATGGKLLLVLGE</sequence>
<dbReference type="EMBL" id="BMAV01005176">
    <property type="protein sequence ID" value="GFY45989.1"/>
    <property type="molecule type" value="Genomic_DNA"/>
</dbReference>
<gene>
    <name evidence="1" type="ORF">TNIN_138451</name>
</gene>
<evidence type="ECO:0000313" key="1">
    <source>
        <dbReference type="EMBL" id="GFY45989.1"/>
    </source>
</evidence>